<accession>A0ABS6EY03</accession>
<feature type="region of interest" description="Disordered" evidence="1">
    <location>
        <begin position="19"/>
        <end position="53"/>
    </location>
</feature>
<dbReference type="RefSeq" id="WP_216456139.1">
    <property type="nucleotide sequence ID" value="NZ_JAHLQL010000001.1"/>
</dbReference>
<dbReference type="EMBL" id="JAHLQL010000001">
    <property type="protein sequence ID" value="MBU5591105.1"/>
    <property type="molecule type" value="Genomic_DNA"/>
</dbReference>
<reference evidence="2 3" key="1">
    <citation type="submission" date="2021-06" db="EMBL/GenBank/DDBJ databases">
        <authorList>
            <person name="Sun Q."/>
            <person name="Li D."/>
        </authorList>
    </citation>
    <scope>NUCLEOTIDE SEQUENCE [LARGE SCALE GENOMIC DNA]</scope>
    <source>
        <strain evidence="2 3">MSJ-4</strain>
    </source>
</reference>
<name>A0ABS6EY03_9CLOT</name>
<dbReference type="Proteomes" id="UP000736583">
    <property type="component" value="Unassembled WGS sequence"/>
</dbReference>
<evidence type="ECO:0000256" key="1">
    <source>
        <dbReference type="SAM" id="MobiDB-lite"/>
    </source>
</evidence>
<comment type="caution">
    <text evidence="2">The sequence shown here is derived from an EMBL/GenBank/DDBJ whole genome shotgun (WGS) entry which is preliminary data.</text>
</comment>
<gene>
    <name evidence="2" type="ORF">KQI89_04955</name>
</gene>
<evidence type="ECO:0000313" key="2">
    <source>
        <dbReference type="EMBL" id="MBU5591105.1"/>
    </source>
</evidence>
<keyword evidence="3" id="KW-1185">Reference proteome</keyword>
<proteinExistence type="predicted"/>
<evidence type="ECO:0000313" key="3">
    <source>
        <dbReference type="Proteomes" id="UP000736583"/>
    </source>
</evidence>
<sequence length="105" mass="12431">MEFRLNKIDNDLRDKINEQTREGKVHSKKDIAISKETNEEGRRGRQQWQREKSSKEKFSLSKYVDTNKKISVNAVKVEDIKVDATIDDKDTTKEIYKGRFLDIRK</sequence>
<organism evidence="2 3">
    <name type="scientific">Clostridium simiarum</name>
    <dbReference type="NCBI Taxonomy" id="2841506"/>
    <lineage>
        <taxon>Bacteria</taxon>
        <taxon>Bacillati</taxon>
        <taxon>Bacillota</taxon>
        <taxon>Clostridia</taxon>
        <taxon>Eubacteriales</taxon>
        <taxon>Clostridiaceae</taxon>
        <taxon>Clostridium</taxon>
    </lineage>
</organism>
<protein>
    <submittedName>
        <fullName evidence="2">Uncharacterized protein</fullName>
    </submittedName>
</protein>